<evidence type="ECO:0000313" key="1">
    <source>
        <dbReference type="EMBL" id="VDL59330.1"/>
    </source>
</evidence>
<dbReference type="Proteomes" id="UP000274504">
    <property type="component" value="Unassembled WGS sequence"/>
</dbReference>
<reference evidence="1 2" key="2">
    <citation type="submission" date="2018-11" db="EMBL/GenBank/DDBJ databases">
        <authorList>
            <consortium name="Pathogen Informatics"/>
        </authorList>
    </citation>
    <scope>NUCLEOTIDE SEQUENCE [LARGE SCALE GENOMIC DNA]</scope>
</reference>
<name>A0A0R3SPT8_HYMDI</name>
<dbReference type="AlphaFoldDB" id="A0A0R3SPT8"/>
<reference evidence="3" key="1">
    <citation type="submission" date="2017-02" db="UniProtKB">
        <authorList>
            <consortium name="WormBaseParasite"/>
        </authorList>
    </citation>
    <scope>IDENTIFICATION</scope>
</reference>
<evidence type="ECO:0000313" key="2">
    <source>
        <dbReference type="Proteomes" id="UP000274504"/>
    </source>
</evidence>
<dbReference type="WBParaSite" id="HDID_0000701401-mRNA-1">
    <property type="protein sequence ID" value="HDID_0000701401-mRNA-1"/>
    <property type="gene ID" value="HDID_0000701401"/>
</dbReference>
<gene>
    <name evidence="1" type="ORF">HDID_LOCUS7012</name>
</gene>
<proteinExistence type="predicted"/>
<evidence type="ECO:0000313" key="3">
    <source>
        <dbReference type="WBParaSite" id="HDID_0000701401-mRNA-1"/>
    </source>
</evidence>
<accession>A0A0R3SPT8</accession>
<dbReference type="EMBL" id="UYSG01010897">
    <property type="protein sequence ID" value="VDL59330.1"/>
    <property type="molecule type" value="Genomic_DNA"/>
</dbReference>
<organism evidence="3">
    <name type="scientific">Hymenolepis diminuta</name>
    <name type="common">Rat tapeworm</name>
    <dbReference type="NCBI Taxonomy" id="6216"/>
    <lineage>
        <taxon>Eukaryota</taxon>
        <taxon>Metazoa</taxon>
        <taxon>Spiralia</taxon>
        <taxon>Lophotrochozoa</taxon>
        <taxon>Platyhelminthes</taxon>
        <taxon>Cestoda</taxon>
        <taxon>Eucestoda</taxon>
        <taxon>Cyclophyllidea</taxon>
        <taxon>Hymenolepididae</taxon>
        <taxon>Hymenolepis</taxon>
    </lineage>
</organism>
<protein>
    <submittedName>
        <fullName evidence="1 3">Uncharacterized protein</fullName>
    </submittedName>
</protein>
<sequence length="165" mass="18895">MADLPTPLELPCWLVKRPLPMFVPLSIDGKDDWCLIFIFGLRSPCPTEIRLRLLSLLDKELDVKKSRCGPESAPGPFTTSVQPEEVGETHSPSYIYPTNIRSSHFQDANFAEKVVIIETVLSNTSLPELQRQWPQRKLLPRIFYEQFNEAEPEQQESIKSDKAKL</sequence>